<dbReference type="GO" id="GO:0031146">
    <property type="term" value="P:SCF-dependent proteasomal ubiquitin-dependent protein catabolic process"/>
    <property type="evidence" value="ECO:0007669"/>
    <property type="project" value="TreeGrafter"/>
</dbReference>
<dbReference type="EMBL" id="LJIJ01000094">
    <property type="protein sequence ID" value="ODN02820.1"/>
    <property type="molecule type" value="Genomic_DNA"/>
</dbReference>
<evidence type="ECO:0000256" key="1">
    <source>
        <dbReference type="SAM" id="MobiDB-lite"/>
    </source>
</evidence>
<comment type="caution">
    <text evidence="2">The sequence shown here is derived from an EMBL/GenBank/DDBJ whole genome shotgun (WGS) entry which is preliminary data.</text>
</comment>
<dbReference type="OrthoDB" id="1263376at2759"/>
<feature type="compositionally biased region" description="Acidic residues" evidence="1">
    <location>
        <begin position="633"/>
        <end position="644"/>
    </location>
</feature>
<protein>
    <submittedName>
        <fullName evidence="2">F-box/LRR-repeat protein 3</fullName>
    </submittedName>
</protein>
<dbReference type="OMA" id="IGENICK"/>
<organism evidence="2 3">
    <name type="scientific">Orchesella cincta</name>
    <name type="common">Springtail</name>
    <name type="synonym">Podura cincta</name>
    <dbReference type="NCBI Taxonomy" id="48709"/>
    <lineage>
        <taxon>Eukaryota</taxon>
        <taxon>Metazoa</taxon>
        <taxon>Ecdysozoa</taxon>
        <taxon>Arthropoda</taxon>
        <taxon>Hexapoda</taxon>
        <taxon>Collembola</taxon>
        <taxon>Entomobryomorpha</taxon>
        <taxon>Entomobryoidea</taxon>
        <taxon>Orchesellidae</taxon>
        <taxon>Orchesellinae</taxon>
        <taxon>Orchesella</taxon>
    </lineage>
</organism>
<feature type="region of interest" description="Disordered" evidence="1">
    <location>
        <begin position="1"/>
        <end position="35"/>
    </location>
</feature>
<feature type="region of interest" description="Disordered" evidence="1">
    <location>
        <begin position="602"/>
        <end position="659"/>
    </location>
</feature>
<dbReference type="InterPro" id="IPR032675">
    <property type="entry name" value="LRR_dom_sf"/>
</dbReference>
<dbReference type="Gene3D" id="3.80.10.10">
    <property type="entry name" value="Ribonuclease Inhibitor"/>
    <property type="match status" value="3"/>
</dbReference>
<dbReference type="InterPro" id="IPR006553">
    <property type="entry name" value="Leu-rich_rpt_Cys-con_subtyp"/>
</dbReference>
<feature type="compositionally biased region" description="Low complexity" evidence="1">
    <location>
        <begin position="20"/>
        <end position="30"/>
    </location>
</feature>
<proteinExistence type="predicted"/>
<dbReference type="PANTHER" id="PTHR13318">
    <property type="entry name" value="PARTNER OF PAIRED, ISOFORM B-RELATED"/>
    <property type="match status" value="1"/>
</dbReference>
<keyword evidence="3" id="KW-1185">Reference proteome</keyword>
<name>A0A1D2NC48_ORCCI</name>
<evidence type="ECO:0000313" key="3">
    <source>
        <dbReference type="Proteomes" id="UP000094527"/>
    </source>
</evidence>
<gene>
    <name evidence="2" type="ORF">Ocin01_03861</name>
</gene>
<dbReference type="SUPFAM" id="SSF52047">
    <property type="entry name" value="RNI-like"/>
    <property type="match status" value="1"/>
</dbReference>
<dbReference type="SMART" id="SM00367">
    <property type="entry name" value="LRR_CC"/>
    <property type="match status" value="4"/>
</dbReference>
<dbReference type="AlphaFoldDB" id="A0A1D2NC48"/>
<evidence type="ECO:0000313" key="2">
    <source>
        <dbReference type="EMBL" id="ODN02820.1"/>
    </source>
</evidence>
<reference evidence="2 3" key="1">
    <citation type="journal article" date="2016" name="Genome Biol. Evol.">
        <title>Gene Family Evolution Reflects Adaptation to Soil Environmental Stressors in the Genome of the Collembolan Orchesella cincta.</title>
        <authorList>
            <person name="Faddeeva-Vakhrusheva A."/>
            <person name="Derks M.F."/>
            <person name="Anvar S.Y."/>
            <person name="Agamennone V."/>
            <person name="Suring W."/>
            <person name="Smit S."/>
            <person name="van Straalen N.M."/>
            <person name="Roelofs D."/>
        </authorList>
    </citation>
    <scope>NUCLEOTIDE SEQUENCE [LARGE SCALE GENOMIC DNA]</scope>
    <source>
        <tissue evidence="2">Mixed pool</tissue>
    </source>
</reference>
<dbReference type="STRING" id="48709.A0A1D2NC48"/>
<sequence length="659" mass="74075">MDENQGTVGTGGSTGGDLEPQPSSSTSQTPEDVVENSDHPFLKALKFDLVADKLVSLLNFEDMKALSAVSIDCLSAVRGTKEFSDTAKLVIEKNIILSGLLKESTYLWKHVSLDLTLPIEVVGLIEDILETAQTLSLKLPSPKDDKEVAQFVGEIFSKTKSLQSLAIDVSIMNRILHDVLSDVAVQSQLGKLDCLIIQGFEVPFNSTCYIDASEDEGETPFQRNFFQLSLLPLNLKKFVFGKICPVSGYSGSESDHAKFIPKIVEATKETLEELALHLKVWTFDEMKGIRCPKLKRLTLSANDGKEAKTVETFLKNQPPLEELFLEMNSGIPVSILQTLQGMLSRLKKLHLKTKQFTGTTGPVDWKFLESMEELRDFSIRKPYATDNRNRLQTYGYGDEILSKLPPRTEKISLIGFDPFWRDDALHPAPEHGNNIGVMLERFENLKELNLLRSYGSVTNEGLQSIIQMCPKLVSLAFSHCYDLTGWGLTGTIKDVEGIVVQDTGISLKNLQGLTRFKIRSCPNVQPEDISSVAEFPHLRSFDYYRNVDLSKEFLLKIVKQNPCLEQLSLHTRTYNNDNEYVNSLKQEVRGTSQRVHKIQILEQSNWEEEDSDSDASSLHDDGDSDFSGGGYDPYDDYDDFDNDSPYDYYNSNSDDDIEF</sequence>
<dbReference type="Proteomes" id="UP000094527">
    <property type="component" value="Unassembled WGS sequence"/>
</dbReference>
<dbReference type="GO" id="GO:0019005">
    <property type="term" value="C:SCF ubiquitin ligase complex"/>
    <property type="evidence" value="ECO:0007669"/>
    <property type="project" value="TreeGrafter"/>
</dbReference>
<accession>A0A1D2NC48</accession>